<feature type="compositionally biased region" description="Polar residues" evidence="1">
    <location>
        <begin position="8"/>
        <end position="22"/>
    </location>
</feature>
<feature type="region of interest" description="Disordered" evidence="1">
    <location>
        <begin position="1"/>
        <end position="122"/>
    </location>
</feature>
<feature type="compositionally biased region" description="Polar residues" evidence="1">
    <location>
        <begin position="254"/>
        <end position="265"/>
    </location>
</feature>
<accession>I3SMW9</accession>
<name>I3SMW9_LOTJA</name>
<protein>
    <submittedName>
        <fullName evidence="2">Uncharacterized protein</fullName>
    </submittedName>
</protein>
<proteinExistence type="evidence at transcript level"/>
<feature type="region of interest" description="Disordered" evidence="1">
    <location>
        <begin position="218"/>
        <end position="353"/>
    </location>
</feature>
<dbReference type="AlphaFoldDB" id="I3SMW9"/>
<feature type="compositionally biased region" description="Basic and acidic residues" evidence="1">
    <location>
        <begin position="324"/>
        <end position="353"/>
    </location>
</feature>
<dbReference type="EMBL" id="BT141817">
    <property type="protein sequence ID" value="AFK41611.1"/>
    <property type="molecule type" value="mRNA"/>
</dbReference>
<feature type="compositionally biased region" description="Basic and acidic residues" evidence="1">
    <location>
        <begin position="225"/>
        <end position="235"/>
    </location>
</feature>
<feature type="compositionally biased region" description="Polar residues" evidence="1">
    <location>
        <begin position="274"/>
        <end position="283"/>
    </location>
</feature>
<evidence type="ECO:0000256" key="1">
    <source>
        <dbReference type="SAM" id="MobiDB-lite"/>
    </source>
</evidence>
<reference evidence="2" key="1">
    <citation type="submission" date="2012-05" db="EMBL/GenBank/DDBJ databases">
        <authorList>
            <person name="Krishnakumar V."/>
            <person name="Cheung F."/>
            <person name="Xiao Y."/>
            <person name="Chan A."/>
            <person name="Moskal W.A."/>
            <person name="Town C.D."/>
        </authorList>
    </citation>
    <scope>NUCLEOTIDE SEQUENCE</scope>
</reference>
<dbReference type="PANTHER" id="PTHR34468:SF2">
    <property type="entry name" value="MICROTUBULE-ASSOCIATED FUTSCH-LIKE PROTEIN"/>
    <property type="match status" value="1"/>
</dbReference>
<sequence length="353" mass="38449">MEEPVKDQQPSSATSSGNSSRPKLQRYALRSVTKSKEEKPSAPNSSESKRGGNASTVSKSVGVLDFSAKDKSGSAKPPRRFSNPAKASPTPGHKVASNITPISETRTGRTPYGQGRGKTTPISEISRTSSRVKLNLLTSPSYWLNQIKLSESAAKHSISLGFFKLALEAGCEPLKSMQEELKSYVSRHQLAELGESVKELLERYNILENIEQLQVSETISQVPEDGNRSSDDDVHSSSSTMEARKLKPKCLNIDSPQPQLNTPAIESNKKENTESTQLTTPAIESNRKETSQKGSPGSRLRGKLSTNSKTPRPALDSGNRRSGRNSEKPSKQEASKDKGMVRRQGKKSDVKGE</sequence>
<dbReference type="PANTHER" id="PTHR34468">
    <property type="entry name" value="MICROTUBULE-ASSOCIATED FUTSCH-LIKE PROTEIN"/>
    <property type="match status" value="1"/>
</dbReference>
<evidence type="ECO:0000313" key="2">
    <source>
        <dbReference type="EMBL" id="AFK41611.1"/>
    </source>
</evidence>
<organism evidence="2">
    <name type="scientific">Lotus japonicus</name>
    <name type="common">Lotus corniculatus var. japonicus</name>
    <dbReference type="NCBI Taxonomy" id="34305"/>
    <lineage>
        <taxon>Eukaryota</taxon>
        <taxon>Viridiplantae</taxon>
        <taxon>Streptophyta</taxon>
        <taxon>Embryophyta</taxon>
        <taxon>Tracheophyta</taxon>
        <taxon>Spermatophyta</taxon>
        <taxon>Magnoliopsida</taxon>
        <taxon>eudicotyledons</taxon>
        <taxon>Gunneridae</taxon>
        <taxon>Pentapetalae</taxon>
        <taxon>rosids</taxon>
        <taxon>fabids</taxon>
        <taxon>Fabales</taxon>
        <taxon>Fabaceae</taxon>
        <taxon>Papilionoideae</taxon>
        <taxon>50 kb inversion clade</taxon>
        <taxon>NPAAA clade</taxon>
        <taxon>Hologalegina</taxon>
        <taxon>robinioid clade</taxon>
        <taxon>Loteae</taxon>
        <taxon>Lotus</taxon>
    </lineage>
</organism>